<name>A0A179EZC7_METCM</name>
<feature type="region of interest" description="Disordered" evidence="2">
    <location>
        <begin position="1"/>
        <end position="78"/>
    </location>
</feature>
<reference evidence="4 5" key="1">
    <citation type="journal article" date="2016" name="PLoS Pathog.">
        <title>Biosynthesis of antibiotic leucinostatins in bio-control fungus Purpureocillium lilacinum and their inhibition on phytophthora revealed by genome mining.</title>
        <authorList>
            <person name="Wang G."/>
            <person name="Liu Z."/>
            <person name="Lin R."/>
            <person name="Li E."/>
            <person name="Mao Z."/>
            <person name="Ling J."/>
            <person name="Yang Y."/>
            <person name="Yin W.B."/>
            <person name="Xie B."/>
        </authorList>
    </citation>
    <scope>NUCLEOTIDE SEQUENCE [LARGE SCALE GENOMIC DNA]</scope>
    <source>
        <strain evidence="4">170</strain>
    </source>
</reference>
<comment type="caution">
    <text evidence="4">The sequence shown here is derived from an EMBL/GenBank/DDBJ whole genome shotgun (WGS) entry which is preliminary data.</text>
</comment>
<gene>
    <name evidence="4" type="ORF">VFPPC_14901</name>
</gene>
<keyword evidence="1" id="KW-0175">Coiled coil</keyword>
<feature type="region of interest" description="Disordered" evidence="2">
    <location>
        <begin position="486"/>
        <end position="507"/>
    </location>
</feature>
<dbReference type="GeneID" id="28856663"/>
<keyword evidence="3" id="KW-0812">Transmembrane</keyword>
<keyword evidence="5" id="KW-1185">Reference proteome</keyword>
<dbReference type="RefSeq" id="XP_018136692.1">
    <property type="nucleotide sequence ID" value="XM_018292669.1"/>
</dbReference>
<feature type="compositionally biased region" description="Polar residues" evidence="2">
    <location>
        <begin position="66"/>
        <end position="77"/>
    </location>
</feature>
<feature type="transmembrane region" description="Helical" evidence="3">
    <location>
        <begin position="296"/>
        <end position="314"/>
    </location>
</feature>
<feature type="coiled-coil region" evidence="1">
    <location>
        <begin position="159"/>
        <end position="186"/>
    </location>
</feature>
<dbReference type="AlphaFoldDB" id="A0A179EZC7"/>
<feature type="transmembrane region" description="Helical" evidence="3">
    <location>
        <begin position="246"/>
        <end position="265"/>
    </location>
</feature>
<organism evidence="4 5">
    <name type="scientific">Pochonia chlamydosporia 170</name>
    <dbReference type="NCBI Taxonomy" id="1380566"/>
    <lineage>
        <taxon>Eukaryota</taxon>
        <taxon>Fungi</taxon>
        <taxon>Dikarya</taxon>
        <taxon>Ascomycota</taxon>
        <taxon>Pezizomycotina</taxon>
        <taxon>Sordariomycetes</taxon>
        <taxon>Hypocreomycetidae</taxon>
        <taxon>Hypocreales</taxon>
        <taxon>Clavicipitaceae</taxon>
        <taxon>Pochonia</taxon>
    </lineage>
</organism>
<keyword evidence="3" id="KW-0472">Membrane</keyword>
<evidence type="ECO:0000256" key="1">
    <source>
        <dbReference type="SAM" id="Coils"/>
    </source>
</evidence>
<dbReference type="Proteomes" id="UP000078397">
    <property type="component" value="Unassembled WGS sequence"/>
</dbReference>
<feature type="transmembrane region" description="Helical" evidence="3">
    <location>
        <begin position="127"/>
        <end position="149"/>
    </location>
</feature>
<dbReference type="KEGG" id="pchm:VFPPC_14901"/>
<feature type="compositionally biased region" description="Basic and acidic residues" evidence="2">
    <location>
        <begin position="17"/>
        <end position="33"/>
    </location>
</feature>
<dbReference type="EMBL" id="LSBJ02000017">
    <property type="protein sequence ID" value="OAQ58545.1"/>
    <property type="molecule type" value="Genomic_DNA"/>
</dbReference>
<keyword evidence="3" id="KW-1133">Transmembrane helix</keyword>
<evidence type="ECO:0008006" key="6">
    <source>
        <dbReference type="Google" id="ProtNLM"/>
    </source>
</evidence>
<feature type="transmembrane region" description="Helical" evidence="3">
    <location>
        <begin position="205"/>
        <end position="226"/>
    </location>
</feature>
<evidence type="ECO:0000313" key="4">
    <source>
        <dbReference type="EMBL" id="OAQ58545.1"/>
    </source>
</evidence>
<sequence length="507" mass="55876">MLPMHQTLSAGGAAPGAKDRPSTPDLPDTKEAVPEAPSPQQETWKPEQTADETGESSHEHKVSVSLCHQQQLPSRQQPVKFVREKDGQWALSRDGMLINNLSWVVGFMELANAGDFAANVWNDIPVPVYAIVFMAIGATVAGVLSIFAFRDARRARYNVRYLRTQRKQLFEEKKQLEERSESTLETEVILAINFRELGTELVTRCIMDFLMGFGAVLICIGTYMAIGGANPSVFLASNLLSGYIGNTPIALFGLFNSSWAGYIFCKAQGHVTASRRLLGPGTATALVKRRARKVQVFSVINGTATLLGGVGSMITATRWWGYVILIPVIISSFFCNVWWRKMMGYTRSEGHPAIIRDELIVALEFAAAAEVRSAKDPEAPPQWCSELPSSLADMLEFLSRHSLLHQYCVKIMANSDICQALGGNAADVTELSISPNDILALPANLQPTLLETAHKVTRDVSPDHFKNRERYLAELLGTYCTLAPRHHDSHEDTESAGRMDDGVVEKI</sequence>
<evidence type="ECO:0000313" key="5">
    <source>
        <dbReference type="Proteomes" id="UP000078397"/>
    </source>
</evidence>
<protein>
    <recommendedName>
        <fullName evidence="6">Integral membrane protein</fullName>
    </recommendedName>
</protein>
<dbReference type="OrthoDB" id="5089392at2759"/>
<evidence type="ECO:0000256" key="2">
    <source>
        <dbReference type="SAM" id="MobiDB-lite"/>
    </source>
</evidence>
<proteinExistence type="predicted"/>
<dbReference type="STRING" id="1380566.A0A179EZC7"/>
<evidence type="ECO:0000256" key="3">
    <source>
        <dbReference type="SAM" id="Phobius"/>
    </source>
</evidence>
<accession>A0A179EZC7</accession>
<feature type="transmembrane region" description="Helical" evidence="3">
    <location>
        <begin position="320"/>
        <end position="339"/>
    </location>
</feature>